<evidence type="ECO:0000256" key="1">
    <source>
        <dbReference type="SAM" id="SignalP"/>
    </source>
</evidence>
<dbReference type="EMBL" id="CAXLJM020000151">
    <property type="protein sequence ID" value="CAL8143147.1"/>
    <property type="molecule type" value="Genomic_DNA"/>
</dbReference>
<feature type="signal peptide" evidence="1">
    <location>
        <begin position="1"/>
        <end position="18"/>
    </location>
</feature>
<gene>
    <name evidence="2" type="ORF">ODALV1_LOCUS29295</name>
</gene>
<dbReference type="InterPro" id="IPR011024">
    <property type="entry name" value="G_crystallin-like"/>
</dbReference>
<accession>A0ABP1S398</accession>
<reference evidence="2 3" key="1">
    <citation type="submission" date="2024-08" db="EMBL/GenBank/DDBJ databases">
        <authorList>
            <person name="Cucini C."/>
            <person name="Frati F."/>
        </authorList>
    </citation>
    <scope>NUCLEOTIDE SEQUENCE [LARGE SCALE GENOMIC DNA]</scope>
</reference>
<dbReference type="SUPFAM" id="SSF49695">
    <property type="entry name" value="gamma-Crystallin-like"/>
    <property type="match status" value="1"/>
</dbReference>
<name>A0ABP1S398_9HEXA</name>
<evidence type="ECO:0000313" key="3">
    <source>
        <dbReference type="Proteomes" id="UP001642540"/>
    </source>
</evidence>
<dbReference type="Proteomes" id="UP001642540">
    <property type="component" value="Unassembled WGS sequence"/>
</dbReference>
<keyword evidence="3" id="KW-1185">Reference proteome</keyword>
<comment type="caution">
    <text evidence="2">The sequence shown here is derived from an EMBL/GenBank/DDBJ whole genome shotgun (WGS) entry which is preliminary data.</text>
</comment>
<sequence>MKFAIVAVTVFLFGYTLACRPILRLFESTCCGDDYELVAREFIGFKDEANLTAHGIKNDYLYTCPEGVWMGYEYENFTGSSYTMTGRSNATSGSDALYDNCRYENTGRRVRSAKIVGSTADYTAKAVVTYPQMYQEGPETTYINDTNSMAVDGFDSIIIVGSEEVEFFAGTYFSGLSVCIRPNNGYINYWGDYEAVNDNLNGAYMITSVSSFSTVFGINQFRSLRFGCGTKTNTLVDIIRYTH</sequence>
<protein>
    <submittedName>
        <fullName evidence="2">Uncharacterized protein</fullName>
    </submittedName>
</protein>
<organism evidence="2 3">
    <name type="scientific">Orchesella dallaii</name>
    <dbReference type="NCBI Taxonomy" id="48710"/>
    <lineage>
        <taxon>Eukaryota</taxon>
        <taxon>Metazoa</taxon>
        <taxon>Ecdysozoa</taxon>
        <taxon>Arthropoda</taxon>
        <taxon>Hexapoda</taxon>
        <taxon>Collembola</taxon>
        <taxon>Entomobryomorpha</taxon>
        <taxon>Entomobryoidea</taxon>
        <taxon>Orchesellidae</taxon>
        <taxon>Orchesellinae</taxon>
        <taxon>Orchesella</taxon>
    </lineage>
</organism>
<keyword evidence="1" id="KW-0732">Signal</keyword>
<proteinExistence type="predicted"/>
<feature type="chain" id="PRO_5046216830" evidence="1">
    <location>
        <begin position="19"/>
        <end position="243"/>
    </location>
</feature>
<evidence type="ECO:0000313" key="2">
    <source>
        <dbReference type="EMBL" id="CAL8143147.1"/>
    </source>
</evidence>